<reference evidence="2" key="1">
    <citation type="submission" date="2018-12" db="EMBL/GenBank/DDBJ databases">
        <authorList>
            <person name="Syme R.A."/>
            <person name="Farfan-Caceres L."/>
            <person name="Lichtenzveig J."/>
        </authorList>
    </citation>
    <scope>NUCLEOTIDE SEQUENCE</scope>
    <source>
        <strain evidence="2">Al4</strain>
    </source>
</reference>
<accession>A0A8H7MD66</accession>
<reference evidence="2" key="2">
    <citation type="submission" date="2020-09" db="EMBL/GenBank/DDBJ databases">
        <title>Reference genome assembly for Australian Ascochyta lentis isolate Al4.</title>
        <authorList>
            <person name="Lee R.C."/>
            <person name="Farfan-Caceres L.M."/>
            <person name="Debler J.W."/>
            <person name="Williams A.H."/>
            <person name="Henares B.M."/>
        </authorList>
    </citation>
    <scope>NUCLEOTIDE SEQUENCE</scope>
    <source>
        <strain evidence="2">Al4</strain>
    </source>
</reference>
<dbReference type="AlphaFoldDB" id="A0A8H7MD66"/>
<feature type="chain" id="PRO_5034203566" evidence="1">
    <location>
        <begin position="18"/>
        <end position="350"/>
    </location>
</feature>
<dbReference type="Proteomes" id="UP000651452">
    <property type="component" value="Unassembled WGS sequence"/>
</dbReference>
<protein>
    <submittedName>
        <fullName evidence="2">Uncharacterized protein</fullName>
    </submittedName>
</protein>
<keyword evidence="1" id="KW-0732">Signal</keyword>
<keyword evidence="3" id="KW-1185">Reference proteome</keyword>
<feature type="signal peptide" evidence="1">
    <location>
        <begin position="1"/>
        <end position="17"/>
    </location>
</feature>
<evidence type="ECO:0000313" key="3">
    <source>
        <dbReference type="Proteomes" id="UP000651452"/>
    </source>
</evidence>
<organism evidence="2 3">
    <name type="scientific">Ascochyta lentis</name>
    <dbReference type="NCBI Taxonomy" id="205686"/>
    <lineage>
        <taxon>Eukaryota</taxon>
        <taxon>Fungi</taxon>
        <taxon>Dikarya</taxon>
        <taxon>Ascomycota</taxon>
        <taxon>Pezizomycotina</taxon>
        <taxon>Dothideomycetes</taxon>
        <taxon>Pleosporomycetidae</taxon>
        <taxon>Pleosporales</taxon>
        <taxon>Pleosporineae</taxon>
        <taxon>Didymellaceae</taxon>
        <taxon>Ascochyta</taxon>
    </lineage>
</organism>
<sequence>MKAIVIVTAVLLAFASARVVQPWGGHYNITNVAVAAGDEPRPLYLPYPLASDDLYERCKCKGRNFWKAMHSSSADAGKLFTPVRDASESTHIDTFALATWSWKDAAVPAINFKFDKAWGVDHVLRAIGVSDKAEKDGGSIHVVKVAHGDADAHAGGFGQTLYDNQPQYMVSGQSFRVTGSEYTFGFDASGVLLAMNRKSPQYAGSQRKPKVEGDALPNLQSFSDIAWLKWKAVTGNAPSSIRYFATIAVTNMDTNGVFARVLDQAKYKEVPAWPGHDVGANTDEGAVLLGTPNALAFSYFLIQHKASLSNLKISKITLFKNSMRFADPCMLFHVDRVPLEDMQAATRARL</sequence>
<dbReference type="EMBL" id="RZGK01000010">
    <property type="protein sequence ID" value="KAF9695886.1"/>
    <property type="molecule type" value="Genomic_DNA"/>
</dbReference>
<proteinExistence type="predicted"/>
<dbReference type="OrthoDB" id="5337308at2759"/>
<comment type="caution">
    <text evidence="2">The sequence shown here is derived from an EMBL/GenBank/DDBJ whole genome shotgun (WGS) entry which is preliminary data.</text>
</comment>
<name>A0A8H7MD66_9PLEO</name>
<evidence type="ECO:0000256" key="1">
    <source>
        <dbReference type="SAM" id="SignalP"/>
    </source>
</evidence>
<gene>
    <name evidence="2" type="ORF">EKO04_006281</name>
</gene>
<evidence type="ECO:0000313" key="2">
    <source>
        <dbReference type="EMBL" id="KAF9695886.1"/>
    </source>
</evidence>